<evidence type="ECO:0000256" key="1">
    <source>
        <dbReference type="SAM" id="MobiDB-lite"/>
    </source>
</evidence>
<evidence type="ECO:0000313" key="3">
    <source>
        <dbReference type="Proteomes" id="UP001634007"/>
    </source>
</evidence>
<sequence>MTDEDSRSSAGVLLPSFLPPLLSRFLAPSPPQLKPWPREAQTSRLGRGSDDRVRVQAGFPGRMDREILGPTGWPTLFPYFGLTRGEKQLPFTRKFVDKSEGSETRTCREYMEDEKQT</sequence>
<reference evidence="2 3" key="1">
    <citation type="submission" date="2024-11" db="EMBL/GenBank/DDBJ databases">
        <title>Chromosome-level genome assembly of Eucalyptus globulus Labill. provides insights into its genome evolution.</title>
        <authorList>
            <person name="Li X."/>
        </authorList>
    </citation>
    <scope>NUCLEOTIDE SEQUENCE [LARGE SCALE GENOMIC DNA]</scope>
    <source>
        <strain evidence="2">CL2024</strain>
        <tissue evidence="2">Fresh tender leaves</tissue>
    </source>
</reference>
<proteinExistence type="predicted"/>
<name>A0ABD3L0K2_EUCGL</name>
<keyword evidence="3" id="KW-1185">Reference proteome</keyword>
<dbReference type="EMBL" id="JBJKBG010000003">
    <property type="protein sequence ID" value="KAL3745456.1"/>
    <property type="molecule type" value="Genomic_DNA"/>
</dbReference>
<protein>
    <submittedName>
        <fullName evidence="2">Uncharacterized protein</fullName>
    </submittedName>
</protein>
<dbReference type="AlphaFoldDB" id="A0ABD3L0K2"/>
<gene>
    <name evidence="2" type="ORF">ACJRO7_014543</name>
</gene>
<comment type="caution">
    <text evidence="2">The sequence shown here is derived from an EMBL/GenBank/DDBJ whole genome shotgun (WGS) entry which is preliminary data.</text>
</comment>
<organism evidence="2 3">
    <name type="scientific">Eucalyptus globulus</name>
    <name type="common">Tasmanian blue gum</name>
    <dbReference type="NCBI Taxonomy" id="34317"/>
    <lineage>
        <taxon>Eukaryota</taxon>
        <taxon>Viridiplantae</taxon>
        <taxon>Streptophyta</taxon>
        <taxon>Embryophyta</taxon>
        <taxon>Tracheophyta</taxon>
        <taxon>Spermatophyta</taxon>
        <taxon>Magnoliopsida</taxon>
        <taxon>eudicotyledons</taxon>
        <taxon>Gunneridae</taxon>
        <taxon>Pentapetalae</taxon>
        <taxon>rosids</taxon>
        <taxon>malvids</taxon>
        <taxon>Myrtales</taxon>
        <taxon>Myrtaceae</taxon>
        <taxon>Myrtoideae</taxon>
        <taxon>Eucalypteae</taxon>
        <taxon>Eucalyptus</taxon>
    </lineage>
</organism>
<evidence type="ECO:0000313" key="2">
    <source>
        <dbReference type="EMBL" id="KAL3745456.1"/>
    </source>
</evidence>
<feature type="region of interest" description="Disordered" evidence="1">
    <location>
        <begin position="28"/>
        <end position="50"/>
    </location>
</feature>
<dbReference type="Proteomes" id="UP001634007">
    <property type="component" value="Unassembled WGS sequence"/>
</dbReference>
<accession>A0ABD3L0K2</accession>